<dbReference type="PANTHER" id="PTHR48419">
    <property type="entry name" value="SULFOTRANSFERASE DOMAIN-CONTAINING PROTEIN"/>
    <property type="match status" value="1"/>
</dbReference>
<comment type="caution">
    <text evidence="2">The sequence shown here is derived from an EMBL/GenBank/DDBJ whole genome shotgun (WGS) entry which is preliminary data.</text>
</comment>
<evidence type="ECO:0000313" key="1">
    <source>
        <dbReference type="EMBL" id="KAA8649746.1"/>
    </source>
</evidence>
<dbReference type="RefSeq" id="XP_033429107.1">
    <property type="nucleotide sequence ID" value="XM_033567112.1"/>
</dbReference>
<dbReference type="OrthoDB" id="3650366at2759"/>
<dbReference type="STRING" id="1220188.A0A4S3JTV3"/>
<dbReference type="EMBL" id="SOSA01000033">
    <property type="protein sequence ID" value="THC98837.1"/>
    <property type="molecule type" value="Genomic_DNA"/>
</dbReference>
<evidence type="ECO:0000313" key="2">
    <source>
        <dbReference type="EMBL" id="THC98837.1"/>
    </source>
</evidence>
<dbReference type="VEuPathDB" id="FungiDB:EYZ11_001684"/>
<proteinExistence type="predicted"/>
<evidence type="ECO:0000313" key="4">
    <source>
        <dbReference type="Proteomes" id="UP000324241"/>
    </source>
</evidence>
<name>A0A4S3JTV3_9EURO</name>
<dbReference type="InterPro" id="IPR053226">
    <property type="entry name" value="Pyrrolopyrazine_biosynth_F"/>
</dbReference>
<keyword evidence="3" id="KW-1185">Reference proteome</keyword>
<sequence>MAPPRRILLVSSPRTASNLLLKILDLPDQPNVLSNDQGGYYFFPSFVATSSNNRICRPFDQWTEQDRADVQAAFQQSFDQLEEFTTRASQESKIFFAKEHSPWLFDPLALKDILSLNENDNHGGNGDVDDAFPFRLQIPSTYTTSPTFSARNYTIFPDEYLRTFRMTFIIRHPALMFPSFHRAMSKMLPLGIITEQNFEGIAISNMTLRFSRMLYDWCLEQNDPEARPVILDAYDVIHHPEVVAQYCDQAGLDSSKLKFEWDHTSSNKGTGAYARQRTEQRGLFNPEATKIMVSTLTGSSGLVKSKTPEKVDIGLEVAKWKDEFGEEIAKKIEQRVREAMPDYEYLNARRLVA</sequence>
<dbReference type="SUPFAM" id="SSF52540">
    <property type="entry name" value="P-loop containing nucleoside triphosphate hydrolases"/>
    <property type="match status" value="1"/>
</dbReference>
<dbReference type="Proteomes" id="UP000324241">
    <property type="component" value="Unassembled WGS sequence"/>
</dbReference>
<dbReference type="Gene3D" id="3.40.50.300">
    <property type="entry name" value="P-loop containing nucleotide triphosphate hydrolases"/>
    <property type="match status" value="1"/>
</dbReference>
<dbReference type="EMBL" id="QUQM01000001">
    <property type="protein sequence ID" value="KAA8649746.1"/>
    <property type="molecule type" value="Genomic_DNA"/>
</dbReference>
<dbReference type="PANTHER" id="PTHR48419:SF1">
    <property type="entry name" value="SULFOTRANSFERASE DOMAIN-CONTAINING PROTEIN"/>
    <property type="match status" value="1"/>
</dbReference>
<dbReference type="InterPro" id="IPR027417">
    <property type="entry name" value="P-loop_NTPase"/>
</dbReference>
<reference evidence="2 3" key="1">
    <citation type="submission" date="2019-03" db="EMBL/GenBank/DDBJ databases">
        <title>The genome sequence of a newly discovered highly antifungal drug resistant Aspergillus species, Aspergillus tanneri NIH 1004.</title>
        <authorList>
            <person name="Mounaud S."/>
            <person name="Singh I."/>
            <person name="Joardar V."/>
            <person name="Pakala S."/>
            <person name="Pakala S."/>
            <person name="Venepally P."/>
            <person name="Hoover J."/>
            <person name="Nierman W."/>
            <person name="Chung J."/>
            <person name="Losada L."/>
        </authorList>
    </citation>
    <scope>NUCLEOTIDE SEQUENCE [LARGE SCALE GENOMIC DNA]</scope>
    <source>
        <strain evidence="2 3">NIH1004</strain>
    </source>
</reference>
<gene>
    <name evidence="1" type="ORF">ATNIH1004_002420</name>
    <name evidence="2" type="ORF">EYZ11_001684</name>
</gene>
<reference evidence="1 4" key="2">
    <citation type="submission" date="2019-08" db="EMBL/GenBank/DDBJ databases">
        <title>The genome sequence of a newly discovered highly antifungal drug resistant Aspergillus species, Aspergillus tanneri NIH 1004.</title>
        <authorList>
            <person name="Mounaud S."/>
            <person name="Singh I."/>
            <person name="Joardar V."/>
            <person name="Pakala S."/>
            <person name="Pakala S."/>
            <person name="Venepally P."/>
            <person name="Chung J.K."/>
            <person name="Losada L."/>
            <person name="Nierman W.C."/>
        </authorList>
    </citation>
    <scope>NUCLEOTIDE SEQUENCE [LARGE SCALE GENOMIC DNA]</scope>
    <source>
        <strain evidence="1 4">NIH1004</strain>
    </source>
</reference>
<evidence type="ECO:0008006" key="5">
    <source>
        <dbReference type="Google" id="ProtNLM"/>
    </source>
</evidence>
<dbReference type="GeneID" id="54325122"/>
<protein>
    <recommendedName>
        <fullName evidence="5">Sulfotransferase domain-containing protein</fullName>
    </recommendedName>
</protein>
<organism evidence="2 3">
    <name type="scientific">Aspergillus tanneri</name>
    <dbReference type="NCBI Taxonomy" id="1220188"/>
    <lineage>
        <taxon>Eukaryota</taxon>
        <taxon>Fungi</taxon>
        <taxon>Dikarya</taxon>
        <taxon>Ascomycota</taxon>
        <taxon>Pezizomycotina</taxon>
        <taxon>Eurotiomycetes</taxon>
        <taxon>Eurotiomycetidae</taxon>
        <taxon>Eurotiales</taxon>
        <taxon>Aspergillaceae</taxon>
        <taxon>Aspergillus</taxon>
        <taxon>Aspergillus subgen. Circumdati</taxon>
    </lineage>
</organism>
<dbReference type="AlphaFoldDB" id="A0A4S3JTV3"/>
<accession>A0A4S3JTV3</accession>
<dbReference type="Proteomes" id="UP000308092">
    <property type="component" value="Unassembled WGS sequence"/>
</dbReference>
<evidence type="ECO:0000313" key="3">
    <source>
        <dbReference type="Proteomes" id="UP000308092"/>
    </source>
</evidence>